<organism evidence="11 12">
    <name type="scientific">Ilumatobacter fluminis</name>
    <dbReference type="NCBI Taxonomy" id="467091"/>
    <lineage>
        <taxon>Bacteria</taxon>
        <taxon>Bacillati</taxon>
        <taxon>Actinomycetota</taxon>
        <taxon>Acidimicrobiia</taxon>
        <taxon>Acidimicrobiales</taxon>
        <taxon>Ilumatobacteraceae</taxon>
        <taxon>Ilumatobacter</taxon>
    </lineage>
</organism>
<comment type="caution">
    <text evidence="11">The sequence shown here is derived from an EMBL/GenBank/DDBJ whole genome shotgun (WGS) entry which is preliminary data.</text>
</comment>
<dbReference type="InterPro" id="IPR005467">
    <property type="entry name" value="His_kinase_dom"/>
</dbReference>
<feature type="domain" description="Histidine kinase" evidence="10">
    <location>
        <begin position="339"/>
        <end position="427"/>
    </location>
</feature>
<dbReference type="Proteomes" id="UP000294558">
    <property type="component" value="Unassembled WGS sequence"/>
</dbReference>
<keyword evidence="9" id="KW-0472">Membrane</keyword>
<sequence>MSDRESVDLSDIDLQSVAESEIPEVRQEARDWLLTNNTSDQRSVALMSLGVLVFAIILQSWWAAVLAGCIALVLPFRWVAGPYFRGGDLRRGILWANLGSWYLLFPLVIIIPETLPIAIQNVIGPVILAATYLERRFVKQLIPGTIAIAVVISLISFTTDGVGLDEVAPDGVFIGVLVAYIAANLLMVMGDIQELNLVHLRSLDRAVKQNRELRAAERALRDSRRRLVVAGDEERVRVERDLHDGAQQRLVSLSMQLRLAADLAADGQPPSSDSLMALHRSANEAVDELRDLAQGLYPARLKELGLVRALHSLARRSPTPIEIDDRTTTHLDDSTQVALYFVCAEAIQNASKHAGAAARVTVTLVDDDPDLVVTITDDGPGFDADDHASSRGLLNMADRVGALGGTLDVDSERGRGTVVSARIPHAELAATS</sequence>
<dbReference type="GO" id="GO:0046983">
    <property type="term" value="F:protein dimerization activity"/>
    <property type="evidence" value="ECO:0007669"/>
    <property type="project" value="InterPro"/>
</dbReference>
<keyword evidence="5" id="KW-0547">Nucleotide-binding</keyword>
<name>A0A4R7HZ91_9ACTN</name>
<keyword evidence="3" id="KW-0597">Phosphoprotein</keyword>
<evidence type="ECO:0000256" key="5">
    <source>
        <dbReference type="ARBA" id="ARBA00022741"/>
    </source>
</evidence>
<dbReference type="Gene3D" id="3.30.565.10">
    <property type="entry name" value="Histidine kinase-like ATPase, C-terminal domain"/>
    <property type="match status" value="1"/>
</dbReference>
<evidence type="ECO:0000256" key="3">
    <source>
        <dbReference type="ARBA" id="ARBA00022553"/>
    </source>
</evidence>
<dbReference type="PANTHER" id="PTHR24421:SF10">
    <property type="entry name" value="NITRATE_NITRITE SENSOR PROTEIN NARQ"/>
    <property type="match status" value="1"/>
</dbReference>
<keyword evidence="9" id="KW-0812">Transmembrane</keyword>
<keyword evidence="4" id="KW-0808">Transferase</keyword>
<dbReference type="AlphaFoldDB" id="A0A4R7HZ91"/>
<proteinExistence type="predicted"/>
<evidence type="ECO:0000256" key="4">
    <source>
        <dbReference type="ARBA" id="ARBA00022679"/>
    </source>
</evidence>
<feature type="transmembrane region" description="Helical" evidence="9">
    <location>
        <begin position="141"/>
        <end position="159"/>
    </location>
</feature>
<dbReference type="CDD" id="cd16917">
    <property type="entry name" value="HATPase_UhpB-NarQ-NarX-like"/>
    <property type="match status" value="1"/>
</dbReference>
<dbReference type="EMBL" id="SOAU01000001">
    <property type="protein sequence ID" value="TDT15859.1"/>
    <property type="molecule type" value="Genomic_DNA"/>
</dbReference>
<evidence type="ECO:0000313" key="12">
    <source>
        <dbReference type="Proteomes" id="UP000294558"/>
    </source>
</evidence>
<comment type="catalytic activity">
    <reaction evidence="1">
        <text>ATP + protein L-histidine = ADP + protein N-phospho-L-histidine.</text>
        <dbReference type="EC" id="2.7.13.3"/>
    </reaction>
</comment>
<dbReference type="Gene3D" id="1.20.5.1930">
    <property type="match status" value="1"/>
</dbReference>
<accession>A0A4R7HZ91</accession>
<keyword evidence="12" id="KW-1185">Reference proteome</keyword>
<dbReference type="SMART" id="SM00387">
    <property type="entry name" value="HATPase_c"/>
    <property type="match status" value="1"/>
</dbReference>
<keyword evidence="7" id="KW-0067">ATP-binding</keyword>
<dbReference type="Pfam" id="PF02518">
    <property type="entry name" value="HATPase_c"/>
    <property type="match status" value="1"/>
</dbReference>
<dbReference type="Pfam" id="PF07730">
    <property type="entry name" value="HisKA_3"/>
    <property type="match status" value="1"/>
</dbReference>
<evidence type="ECO:0000259" key="10">
    <source>
        <dbReference type="PROSITE" id="PS50109"/>
    </source>
</evidence>
<evidence type="ECO:0000313" key="11">
    <source>
        <dbReference type="EMBL" id="TDT15859.1"/>
    </source>
</evidence>
<dbReference type="GO" id="GO:0000155">
    <property type="term" value="F:phosphorelay sensor kinase activity"/>
    <property type="evidence" value="ECO:0007669"/>
    <property type="project" value="InterPro"/>
</dbReference>
<dbReference type="InterPro" id="IPR050482">
    <property type="entry name" value="Sensor_HK_TwoCompSys"/>
</dbReference>
<dbReference type="OrthoDB" id="3217947at2"/>
<evidence type="ECO:0000256" key="1">
    <source>
        <dbReference type="ARBA" id="ARBA00000085"/>
    </source>
</evidence>
<dbReference type="GO" id="GO:0016020">
    <property type="term" value="C:membrane"/>
    <property type="evidence" value="ECO:0007669"/>
    <property type="project" value="InterPro"/>
</dbReference>
<keyword evidence="8" id="KW-0902">Two-component regulatory system</keyword>
<dbReference type="PROSITE" id="PS50109">
    <property type="entry name" value="HIS_KIN"/>
    <property type="match status" value="1"/>
</dbReference>
<feature type="transmembrane region" description="Helical" evidence="9">
    <location>
        <begin position="51"/>
        <end position="80"/>
    </location>
</feature>
<evidence type="ECO:0000256" key="9">
    <source>
        <dbReference type="SAM" id="Phobius"/>
    </source>
</evidence>
<evidence type="ECO:0000256" key="6">
    <source>
        <dbReference type="ARBA" id="ARBA00022777"/>
    </source>
</evidence>
<reference evidence="11 12" key="1">
    <citation type="submission" date="2019-03" db="EMBL/GenBank/DDBJ databases">
        <title>Sequencing the genomes of 1000 actinobacteria strains.</title>
        <authorList>
            <person name="Klenk H.-P."/>
        </authorList>
    </citation>
    <scope>NUCLEOTIDE SEQUENCE [LARGE SCALE GENOMIC DNA]</scope>
    <source>
        <strain evidence="11 12">DSM 18936</strain>
    </source>
</reference>
<dbReference type="PANTHER" id="PTHR24421">
    <property type="entry name" value="NITRATE/NITRITE SENSOR PROTEIN NARX-RELATED"/>
    <property type="match status" value="1"/>
</dbReference>
<feature type="transmembrane region" description="Helical" evidence="9">
    <location>
        <begin position="171"/>
        <end position="192"/>
    </location>
</feature>
<dbReference type="SUPFAM" id="SSF55874">
    <property type="entry name" value="ATPase domain of HSP90 chaperone/DNA topoisomerase II/histidine kinase"/>
    <property type="match status" value="1"/>
</dbReference>
<dbReference type="InterPro" id="IPR036890">
    <property type="entry name" value="HATPase_C_sf"/>
</dbReference>
<dbReference type="RefSeq" id="WP_133868277.1">
    <property type="nucleotide sequence ID" value="NZ_SOAU01000001.1"/>
</dbReference>
<dbReference type="EC" id="2.7.13.3" evidence="2"/>
<dbReference type="InterPro" id="IPR003594">
    <property type="entry name" value="HATPase_dom"/>
</dbReference>
<gene>
    <name evidence="11" type="ORF">BDK89_1438</name>
</gene>
<feature type="transmembrane region" description="Helical" evidence="9">
    <location>
        <begin position="92"/>
        <end position="111"/>
    </location>
</feature>
<evidence type="ECO:0000256" key="2">
    <source>
        <dbReference type="ARBA" id="ARBA00012438"/>
    </source>
</evidence>
<dbReference type="InterPro" id="IPR011712">
    <property type="entry name" value="Sig_transdc_His_kin_sub3_dim/P"/>
</dbReference>
<evidence type="ECO:0000256" key="7">
    <source>
        <dbReference type="ARBA" id="ARBA00022840"/>
    </source>
</evidence>
<keyword evidence="9" id="KW-1133">Transmembrane helix</keyword>
<dbReference type="GO" id="GO:0005524">
    <property type="term" value="F:ATP binding"/>
    <property type="evidence" value="ECO:0007669"/>
    <property type="project" value="UniProtKB-KW"/>
</dbReference>
<keyword evidence="6 11" id="KW-0418">Kinase</keyword>
<evidence type="ECO:0000256" key="8">
    <source>
        <dbReference type="ARBA" id="ARBA00023012"/>
    </source>
</evidence>
<protein>
    <recommendedName>
        <fullName evidence="2">histidine kinase</fullName>
        <ecNumber evidence="2">2.7.13.3</ecNumber>
    </recommendedName>
</protein>